<feature type="compositionally biased region" description="Basic and acidic residues" evidence="3">
    <location>
        <begin position="664"/>
        <end position="679"/>
    </location>
</feature>
<feature type="compositionally biased region" description="Low complexity" evidence="3">
    <location>
        <begin position="620"/>
        <end position="636"/>
    </location>
</feature>
<evidence type="ECO:0000256" key="1">
    <source>
        <dbReference type="ARBA" id="ARBA00022664"/>
    </source>
</evidence>
<protein>
    <recommendedName>
        <fullName evidence="4">CCHC-type domain-containing protein</fullName>
    </recommendedName>
</protein>
<evidence type="ECO:0000256" key="2">
    <source>
        <dbReference type="PROSITE-ProRule" id="PRU00047"/>
    </source>
</evidence>
<evidence type="ECO:0000259" key="4">
    <source>
        <dbReference type="PROSITE" id="PS50158"/>
    </source>
</evidence>
<feature type="compositionally biased region" description="Polar residues" evidence="3">
    <location>
        <begin position="1039"/>
        <end position="1053"/>
    </location>
</feature>
<evidence type="ECO:0000313" key="5">
    <source>
        <dbReference type="EMBL" id="KAF5344655.1"/>
    </source>
</evidence>
<evidence type="ECO:0000256" key="3">
    <source>
        <dbReference type="SAM" id="MobiDB-lite"/>
    </source>
</evidence>
<dbReference type="Proteomes" id="UP000559256">
    <property type="component" value="Unassembled WGS sequence"/>
</dbReference>
<dbReference type="InterPro" id="IPR005162">
    <property type="entry name" value="Retrotrans_gag_dom"/>
</dbReference>
<dbReference type="PROSITE" id="PS50158">
    <property type="entry name" value="ZF_CCHC"/>
    <property type="match status" value="1"/>
</dbReference>
<dbReference type="InterPro" id="IPR001878">
    <property type="entry name" value="Znf_CCHC"/>
</dbReference>
<reference evidence="5 6" key="1">
    <citation type="journal article" date="2020" name="ISME J.">
        <title>Uncovering the hidden diversity of litter-decomposition mechanisms in mushroom-forming fungi.</title>
        <authorList>
            <person name="Floudas D."/>
            <person name="Bentzer J."/>
            <person name="Ahren D."/>
            <person name="Johansson T."/>
            <person name="Persson P."/>
            <person name="Tunlid A."/>
        </authorList>
    </citation>
    <scope>NUCLEOTIDE SEQUENCE [LARGE SCALE GENOMIC DNA]</scope>
    <source>
        <strain evidence="5 6">CBS 291.85</strain>
    </source>
</reference>
<feature type="region of interest" description="Disordered" evidence="3">
    <location>
        <begin position="72"/>
        <end position="171"/>
    </location>
</feature>
<sequence>MATRTQLQTETLEQQEDDSSPTYHMRTPQGNWDSSSQRQRSILNPLFQRSNFPHGPGRTLRSVQRFSSGLGNVIEENPRHNIQNPGPIQEGIRTRNTDPGTRQSPRALGELPTRQQRSDGFIQSILTPGGTVRRPSDPQRRVSFSEDNRSERVGGNIGGNGHGRTAPMQSETPARLPYWEQPIDDGSGDPRPFRERWESLVGTPYLPPNVPVGPRQSYRYLDIPPPSARTNETFDSQRTATEYDFDAMSSEEALETFVVLSRRLLNRLCSVTGENPGYDEMNQADYVRTIRRINSAAHGQLPREIEEFFRNLRNEWDLRHLSVLAGHPRILRIVPYEPKLDNIDQEMLDMYVYDDTSTHVPIPERDIGQSEGEEAPEDNQTLVPGEDKPLTVEEQEAVVLALHYFRQLTGEKLDEEKALEEFKILFSGTELDGLLKSPQREEPLGDLMPRSDEEINLEEAVNPGEAEQTALTHEIPSQSAHQPRFDILGHEIPSRSAYQSPFDILSGIRTFTTPPIRSLLVPGQMRPQGYPYTPIPKRIRESRQAESNSRVEERERSIAGSIKTPGVIADEKQSRKQQVTLEEVEDEDNIRRKRWEARRQQVIIEEVEDEDNIRQKRWETSGPSSETRRTSPPRYTTTEKGKQPIREGEKTSEDILQAASALPWRERMQNEANELRHSTAFDSISQRRTNGDSNSRRDLPPHLPSASGAPPRPRNFLQHRTPIGPNEPGNNGFWQRVTVPREGNRAGGEPPDEPPIPPNRNFPRQGPPGPPGQPGPPGPPGPIGPPGERGEQGPQGNDVPARRDDAHDRLLREAMNRESKLEIRKPNPFDGTNRNEFRSFISDCNRMFTAKPTLYSTDDYKVAYASSWLTGAAARTWENWVEREMDDIIYNPSLHEWDAFVREFGRLFGVHDEQLHAQAALDKATQQPTEPFADFLVRFEDASLKTKFNDHALRWTLLKRIRKDLRNRLTNNGMIPQSYTELVDRLLDIDGAREAFTDAGLLDPFIPRVPVVPVVPIQPIPVQPIPAAIPRALPRGRNANPQNNRAQGNTAQAQEHPRKPKVIRISKQERDRRFANNLCLGCGEPGHFARDCPNEEESQEEEPLVGRAAFSVEDNEEEALMLIDVDGTLFDLVEEEEQGNENGTQ</sequence>
<keyword evidence="2" id="KW-0862">Zinc</keyword>
<evidence type="ECO:0000313" key="6">
    <source>
        <dbReference type="Proteomes" id="UP000559256"/>
    </source>
</evidence>
<organism evidence="5 6">
    <name type="scientific">Tetrapyrgos nigripes</name>
    <dbReference type="NCBI Taxonomy" id="182062"/>
    <lineage>
        <taxon>Eukaryota</taxon>
        <taxon>Fungi</taxon>
        <taxon>Dikarya</taxon>
        <taxon>Basidiomycota</taxon>
        <taxon>Agaricomycotina</taxon>
        <taxon>Agaricomycetes</taxon>
        <taxon>Agaricomycetidae</taxon>
        <taxon>Agaricales</taxon>
        <taxon>Marasmiineae</taxon>
        <taxon>Marasmiaceae</taxon>
        <taxon>Tetrapyrgos</taxon>
    </lineage>
</organism>
<feature type="compositionally biased region" description="Pro residues" evidence="3">
    <location>
        <begin position="753"/>
        <end position="785"/>
    </location>
</feature>
<keyword evidence="2" id="KW-0863">Zinc-finger</keyword>
<feature type="region of interest" description="Disordered" evidence="3">
    <location>
        <begin position="614"/>
        <end position="803"/>
    </location>
</feature>
<keyword evidence="6" id="KW-1185">Reference proteome</keyword>
<proteinExistence type="predicted"/>
<feature type="compositionally biased region" description="Low complexity" evidence="3">
    <location>
        <begin position="1"/>
        <end position="12"/>
    </location>
</feature>
<feature type="region of interest" description="Disordered" evidence="3">
    <location>
        <begin position="1032"/>
        <end position="1060"/>
    </location>
</feature>
<keyword evidence="2" id="KW-0479">Metal-binding</keyword>
<feature type="compositionally biased region" description="Polar residues" evidence="3">
    <location>
        <begin position="680"/>
        <end position="693"/>
    </location>
</feature>
<accession>A0A8H5CMZ3</accession>
<keyword evidence="1" id="KW-0507">mRNA processing</keyword>
<dbReference type="Pfam" id="PF00098">
    <property type="entry name" value="zf-CCHC"/>
    <property type="match status" value="1"/>
</dbReference>
<dbReference type="SUPFAM" id="SSF57756">
    <property type="entry name" value="Retrovirus zinc finger-like domains"/>
    <property type="match status" value="1"/>
</dbReference>
<dbReference type="Gene3D" id="4.10.60.10">
    <property type="entry name" value="Zinc finger, CCHC-type"/>
    <property type="match status" value="1"/>
</dbReference>
<dbReference type="GO" id="GO:0006397">
    <property type="term" value="P:mRNA processing"/>
    <property type="evidence" value="ECO:0007669"/>
    <property type="project" value="UniProtKB-KW"/>
</dbReference>
<gene>
    <name evidence="5" type="ORF">D9758_016414</name>
</gene>
<dbReference type="EMBL" id="JAACJM010000121">
    <property type="protein sequence ID" value="KAF5344655.1"/>
    <property type="molecule type" value="Genomic_DNA"/>
</dbReference>
<feature type="compositionally biased region" description="Basic and acidic residues" evidence="3">
    <location>
        <begin position="134"/>
        <end position="152"/>
    </location>
</feature>
<dbReference type="InterPro" id="IPR036875">
    <property type="entry name" value="Znf_CCHC_sf"/>
</dbReference>
<feature type="domain" description="CCHC-type" evidence="4">
    <location>
        <begin position="1079"/>
        <end position="1094"/>
    </location>
</feature>
<feature type="region of interest" description="Disordered" evidence="3">
    <location>
        <begin position="1"/>
        <end position="38"/>
    </location>
</feature>
<name>A0A8H5CMZ3_9AGAR</name>
<dbReference type="Pfam" id="PF03732">
    <property type="entry name" value="Retrotrans_gag"/>
    <property type="match status" value="1"/>
</dbReference>
<dbReference type="GO" id="GO:0008270">
    <property type="term" value="F:zinc ion binding"/>
    <property type="evidence" value="ECO:0007669"/>
    <property type="project" value="UniProtKB-KW"/>
</dbReference>
<feature type="region of interest" description="Disordered" evidence="3">
    <location>
        <begin position="364"/>
        <end position="387"/>
    </location>
</feature>
<feature type="compositionally biased region" description="Basic and acidic residues" evidence="3">
    <location>
        <begin position="637"/>
        <end position="653"/>
    </location>
</feature>
<dbReference type="AlphaFoldDB" id="A0A8H5CMZ3"/>
<comment type="caution">
    <text evidence="5">The sequence shown here is derived from an EMBL/GenBank/DDBJ whole genome shotgun (WGS) entry which is preliminary data.</text>
</comment>
<dbReference type="SMART" id="SM00343">
    <property type="entry name" value="ZnF_C2HC"/>
    <property type="match status" value="1"/>
</dbReference>
<dbReference type="GO" id="GO:0003676">
    <property type="term" value="F:nucleic acid binding"/>
    <property type="evidence" value="ECO:0007669"/>
    <property type="project" value="InterPro"/>
</dbReference>
<dbReference type="OrthoDB" id="5552562at2759"/>
<feature type="compositionally biased region" description="Polar residues" evidence="3">
    <location>
        <begin position="28"/>
        <end position="38"/>
    </location>
</feature>